<keyword evidence="6" id="KW-0539">Nucleus</keyword>
<evidence type="ECO:0000256" key="8">
    <source>
        <dbReference type="SAM" id="MobiDB-lite"/>
    </source>
</evidence>
<evidence type="ECO:0000256" key="4">
    <source>
        <dbReference type="ARBA" id="ARBA00022776"/>
    </source>
</evidence>
<comment type="similarity">
    <text evidence="2">Belongs to the SCC4/mau-2 family.</text>
</comment>
<evidence type="ECO:0000313" key="10">
    <source>
        <dbReference type="Proteomes" id="UP000241818"/>
    </source>
</evidence>
<proteinExistence type="inferred from homology"/>
<evidence type="ECO:0000256" key="6">
    <source>
        <dbReference type="ARBA" id="ARBA00023242"/>
    </source>
</evidence>
<comment type="subcellular location">
    <subcellularLocation>
        <location evidence="1">Nucleus</location>
    </subcellularLocation>
</comment>
<dbReference type="GO" id="GO:0005634">
    <property type="term" value="C:nucleus"/>
    <property type="evidence" value="ECO:0007669"/>
    <property type="project" value="UniProtKB-SubCell"/>
</dbReference>
<organism evidence="9 10">
    <name type="scientific">Amorphotheca resinae ATCC 22711</name>
    <dbReference type="NCBI Taxonomy" id="857342"/>
    <lineage>
        <taxon>Eukaryota</taxon>
        <taxon>Fungi</taxon>
        <taxon>Dikarya</taxon>
        <taxon>Ascomycota</taxon>
        <taxon>Pezizomycotina</taxon>
        <taxon>Leotiomycetes</taxon>
        <taxon>Helotiales</taxon>
        <taxon>Amorphothecaceae</taxon>
        <taxon>Amorphotheca</taxon>
    </lineage>
</organism>
<dbReference type="PANTHER" id="PTHR21394">
    <property type="entry name" value="MAU2 CHROMATID COHESION FACTOR HOMOLOG"/>
    <property type="match status" value="1"/>
</dbReference>
<dbReference type="Pfam" id="PF10345">
    <property type="entry name" value="Cohesin_load"/>
    <property type="match status" value="1"/>
</dbReference>
<dbReference type="InterPro" id="IPR019440">
    <property type="entry name" value="MAU2"/>
</dbReference>
<dbReference type="GO" id="GO:0007059">
    <property type="term" value="P:chromosome segregation"/>
    <property type="evidence" value="ECO:0007669"/>
    <property type="project" value="UniProtKB-KW"/>
</dbReference>
<dbReference type="AlphaFoldDB" id="A0A2T3ASW6"/>
<evidence type="ECO:0000256" key="5">
    <source>
        <dbReference type="ARBA" id="ARBA00022829"/>
    </source>
</evidence>
<keyword evidence="3" id="KW-0132">Cell division</keyword>
<evidence type="ECO:0000256" key="2">
    <source>
        <dbReference type="ARBA" id="ARBA00008585"/>
    </source>
</evidence>
<dbReference type="RefSeq" id="XP_024717767.1">
    <property type="nucleotide sequence ID" value="XM_024867008.1"/>
</dbReference>
<dbReference type="GO" id="GO:0007064">
    <property type="term" value="P:mitotic sister chromatid cohesion"/>
    <property type="evidence" value="ECO:0007669"/>
    <property type="project" value="InterPro"/>
</dbReference>
<dbReference type="EMBL" id="KZ679016">
    <property type="protein sequence ID" value="PSS10588.1"/>
    <property type="molecule type" value="Genomic_DNA"/>
</dbReference>
<protein>
    <recommendedName>
        <fullName evidence="11">Cohesin loading factor</fullName>
    </recommendedName>
</protein>
<dbReference type="InParanoid" id="A0A2T3ASW6"/>
<accession>A0A2T3ASW6</accession>
<evidence type="ECO:0000313" key="9">
    <source>
        <dbReference type="EMBL" id="PSS10588.1"/>
    </source>
</evidence>
<dbReference type="GeneID" id="36575089"/>
<evidence type="ECO:0000256" key="3">
    <source>
        <dbReference type="ARBA" id="ARBA00022618"/>
    </source>
</evidence>
<feature type="compositionally biased region" description="Gly residues" evidence="8">
    <location>
        <begin position="1"/>
        <end position="13"/>
    </location>
</feature>
<feature type="compositionally biased region" description="Polar residues" evidence="8">
    <location>
        <begin position="29"/>
        <end position="52"/>
    </location>
</feature>
<name>A0A2T3ASW6_AMORE</name>
<dbReference type="OrthoDB" id="5565328at2759"/>
<dbReference type="Proteomes" id="UP000241818">
    <property type="component" value="Unassembled WGS sequence"/>
</dbReference>
<feature type="region of interest" description="Disordered" evidence="8">
    <location>
        <begin position="1"/>
        <end position="52"/>
    </location>
</feature>
<evidence type="ECO:0000256" key="1">
    <source>
        <dbReference type="ARBA" id="ARBA00004123"/>
    </source>
</evidence>
<evidence type="ECO:0008006" key="11">
    <source>
        <dbReference type="Google" id="ProtNLM"/>
    </source>
</evidence>
<gene>
    <name evidence="9" type="ORF">M430DRAFT_36867</name>
</gene>
<reference evidence="9 10" key="1">
    <citation type="journal article" date="2018" name="New Phytol.">
        <title>Comparative genomics and transcriptomics depict ericoid mycorrhizal fungi as versatile saprotrophs and plant mutualists.</title>
        <authorList>
            <person name="Martino E."/>
            <person name="Morin E."/>
            <person name="Grelet G.A."/>
            <person name="Kuo A."/>
            <person name="Kohler A."/>
            <person name="Daghino S."/>
            <person name="Barry K.W."/>
            <person name="Cichocki N."/>
            <person name="Clum A."/>
            <person name="Dockter R.B."/>
            <person name="Hainaut M."/>
            <person name="Kuo R.C."/>
            <person name="LaButti K."/>
            <person name="Lindahl B.D."/>
            <person name="Lindquist E.A."/>
            <person name="Lipzen A."/>
            <person name="Khouja H.R."/>
            <person name="Magnuson J."/>
            <person name="Murat C."/>
            <person name="Ohm R.A."/>
            <person name="Singer S.W."/>
            <person name="Spatafora J.W."/>
            <person name="Wang M."/>
            <person name="Veneault-Fourrey C."/>
            <person name="Henrissat B."/>
            <person name="Grigoriev I.V."/>
            <person name="Martin F.M."/>
            <person name="Perotto S."/>
        </authorList>
    </citation>
    <scope>NUCLEOTIDE SEQUENCE [LARGE SCALE GENOMIC DNA]</scope>
    <source>
        <strain evidence="9 10">ATCC 22711</strain>
    </source>
</reference>
<dbReference type="GO" id="GO:0051301">
    <property type="term" value="P:cell division"/>
    <property type="evidence" value="ECO:0007669"/>
    <property type="project" value="UniProtKB-KW"/>
</dbReference>
<keyword evidence="10" id="KW-1185">Reference proteome</keyword>
<keyword evidence="5" id="KW-0159">Chromosome partition</keyword>
<evidence type="ECO:0000256" key="7">
    <source>
        <dbReference type="ARBA" id="ARBA00023306"/>
    </source>
</evidence>
<keyword evidence="4" id="KW-0498">Mitosis</keyword>
<keyword evidence="7" id="KW-0131">Cell cycle</keyword>
<dbReference type="STRING" id="857342.A0A2T3ASW6"/>
<sequence length="776" mass="85432">MPGSGGYWNGNGHGPPNPPPYGVHEMRSQPAQNGARSQYQTPSSNGQIGQYQNPLPQYAQAQGNMPAVHSANRVHTSAPTQPASQQPQFINPAHLFSQPPAQSIQPYQPIQLTPHSHQALNTLSKPSPGMAHMQPPNMELDRPKLLMSLAEEFFDAAHQLAPSASLSMTSANVETYEKLISTGLGCLDTALKNVRLPPRVEANIRLRYAGVLYEETENFMEAEISLSKGIALCDRNHYYDLKYAMQFLLAQFMFKKNPKASLKALDGYISDAEAYQHFSWVYALRFLRAAHSLQSGSLADNHAALQNFRSIAKLASEQNDRVIYMMASLMEAMAHLKFTGPESMEHAQRAIAAVWTYQLDAGTRIPQLLGLAHILDVACSLRQGDPKVMVSKLKLMQTMMDEALHDPTWSTTSDVLALPINRTQNSSQVVSPDTRMVLGIGDDGRDNLILSFLNKKDAYSITYLLSGMVLLHKNSPNDRKGFRYLETGISSLEAEIRASRATSGILPDCISKLQWRGQTICYLNCYMAFCAAAITDWPAVKSYIDKARATAKNLEVSLAGPLGFLLMYLTGVYHQGIGNLDVALQIFQDKKFELLLEANRAHTTSSAEQVERDIALLAALNTLWILQDSRRKNLTSNTNLIARLEPLCKNHPNQDIETAFNLVVATVETYPTAPLFKVKNCLRAALNGAQATANTQFLSITLNVMCSRFFSNVVGAQAEKSAQAASVQAQKSGNVLWRSVADGMLAQCYEVNGKTSDAKSTMDQAMRLAQIAMPSS</sequence>